<sequence length="171" mass="19028">MSHSQPIFHGPISITQHCLAQITLRHLSREVAHSPLAAEANAMREALITATKLIKALKSGADIWEIGPILQDIRKVVQHIHGCGFTWSPKEGNQLAHEVAKLVAHGNLDPHWVTNPTHTIRRLINYDRRTNQIRWSQTMIRDVLPRRGGNLAAATSQGRSADINIIVVNSD</sequence>
<name>A0ABU6ZCG1_9FABA</name>
<accession>A0ABU6ZCG1</accession>
<dbReference type="Proteomes" id="UP001341840">
    <property type="component" value="Unassembled WGS sequence"/>
</dbReference>
<organism evidence="1 2">
    <name type="scientific">Stylosanthes scabra</name>
    <dbReference type="NCBI Taxonomy" id="79078"/>
    <lineage>
        <taxon>Eukaryota</taxon>
        <taxon>Viridiplantae</taxon>
        <taxon>Streptophyta</taxon>
        <taxon>Embryophyta</taxon>
        <taxon>Tracheophyta</taxon>
        <taxon>Spermatophyta</taxon>
        <taxon>Magnoliopsida</taxon>
        <taxon>eudicotyledons</taxon>
        <taxon>Gunneridae</taxon>
        <taxon>Pentapetalae</taxon>
        <taxon>rosids</taxon>
        <taxon>fabids</taxon>
        <taxon>Fabales</taxon>
        <taxon>Fabaceae</taxon>
        <taxon>Papilionoideae</taxon>
        <taxon>50 kb inversion clade</taxon>
        <taxon>dalbergioids sensu lato</taxon>
        <taxon>Dalbergieae</taxon>
        <taxon>Pterocarpus clade</taxon>
        <taxon>Stylosanthes</taxon>
    </lineage>
</organism>
<comment type="caution">
    <text evidence="1">The sequence shown here is derived from an EMBL/GenBank/DDBJ whole genome shotgun (WGS) entry which is preliminary data.</text>
</comment>
<dbReference type="EMBL" id="JASCZI010272029">
    <property type="protein sequence ID" value="MED6219393.1"/>
    <property type="molecule type" value="Genomic_DNA"/>
</dbReference>
<reference evidence="1 2" key="1">
    <citation type="journal article" date="2023" name="Plants (Basel)">
        <title>Bridging the Gap: Combining Genomics and Transcriptomics Approaches to Understand Stylosanthes scabra, an Orphan Legume from the Brazilian Caatinga.</title>
        <authorList>
            <person name="Ferreira-Neto J.R.C."/>
            <person name="da Silva M.D."/>
            <person name="Binneck E."/>
            <person name="de Melo N.F."/>
            <person name="da Silva R.H."/>
            <person name="de Melo A.L.T.M."/>
            <person name="Pandolfi V."/>
            <person name="Bustamante F.O."/>
            <person name="Brasileiro-Vidal A.C."/>
            <person name="Benko-Iseppon A.M."/>
        </authorList>
    </citation>
    <scope>NUCLEOTIDE SEQUENCE [LARGE SCALE GENOMIC DNA]</scope>
    <source>
        <tissue evidence="1">Leaves</tissue>
    </source>
</reference>
<proteinExistence type="predicted"/>
<evidence type="ECO:0008006" key="3">
    <source>
        <dbReference type="Google" id="ProtNLM"/>
    </source>
</evidence>
<protein>
    <recommendedName>
        <fullName evidence="3">RNase H type-1 domain-containing protein</fullName>
    </recommendedName>
</protein>
<gene>
    <name evidence="1" type="ORF">PIB30_035398</name>
</gene>
<keyword evidence="2" id="KW-1185">Reference proteome</keyword>
<evidence type="ECO:0000313" key="1">
    <source>
        <dbReference type="EMBL" id="MED6219393.1"/>
    </source>
</evidence>
<evidence type="ECO:0000313" key="2">
    <source>
        <dbReference type="Proteomes" id="UP001341840"/>
    </source>
</evidence>